<evidence type="ECO:0000313" key="3">
    <source>
        <dbReference type="Proteomes" id="UP000199501"/>
    </source>
</evidence>
<accession>A0A1G6XQW5</accession>
<evidence type="ECO:0000256" key="1">
    <source>
        <dbReference type="SAM" id="SignalP"/>
    </source>
</evidence>
<dbReference type="AlphaFoldDB" id="A0A1G6XQW5"/>
<reference evidence="3" key="1">
    <citation type="submission" date="2016-10" db="EMBL/GenBank/DDBJ databases">
        <authorList>
            <person name="Varghese N."/>
            <person name="Submissions S."/>
        </authorList>
    </citation>
    <scope>NUCLEOTIDE SEQUENCE [LARGE SCALE GENOMIC DNA]</scope>
    <source>
        <strain evidence="3">IBRC-M 10403</strain>
    </source>
</reference>
<proteinExistence type="predicted"/>
<feature type="chain" id="PRO_5011534571" description="Peptidase inhibitor family I36" evidence="1">
    <location>
        <begin position="25"/>
        <end position="124"/>
    </location>
</feature>
<keyword evidence="3" id="KW-1185">Reference proteome</keyword>
<protein>
    <recommendedName>
        <fullName evidence="4">Peptidase inhibitor family I36</fullName>
    </recommendedName>
</protein>
<keyword evidence="1" id="KW-0732">Signal</keyword>
<dbReference type="RefSeq" id="WP_091456479.1">
    <property type="nucleotide sequence ID" value="NZ_FMZZ01000018.1"/>
</dbReference>
<gene>
    <name evidence="2" type="ORF">SAMN05216174_11882</name>
</gene>
<dbReference type="OrthoDB" id="3429558at2"/>
<sequence length="124" mass="12602">MNLRKTAGVLVLSAAALTATVATASPSWAAEAAPQACGLGANVPNSNLDGTGSRSGCANNVTLTVRVYKEVSLAWDELVGQTSRTNFGNGSLTADGGCAGRGSYYTYVLSSTGNDYSSGRVTRC</sequence>
<feature type="signal peptide" evidence="1">
    <location>
        <begin position="1"/>
        <end position="24"/>
    </location>
</feature>
<dbReference type="EMBL" id="FMZZ01000018">
    <property type="protein sequence ID" value="SDD80594.1"/>
    <property type="molecule type" value="Genomic_DNA"/>
</dbReference>
<name>A0A1G6XQW5_9PSEU</name>
<organism evidence="2 3">
    <name type="scientific">Actinokineospora iranica</name>
    <dbReference type="NCBI Taxonomy" id="1271860"/>
    <lineage>
        <taxon>Bacteria</taxon>
        <taxon>Bacillati</taxon>
        <taxon>Actinomycetota</taxon>
        <taxon>Actinomycetes</taxon>
        <taxon>Pseudonocardiales</taxon>
        <taxon>Pseudonocardiaceae</taxon>
        <taxon>Actinokineospora</taxon>
    </lineage>
</organism>
<evidence type="ECO:0008006" key="4">
    <source>
        <dbReference type="Google" id="ProtNLM"/>
    </source>
</evidence>
<dbReference type="Proteomes" id="UP000199501">
    <property type="component" value="Unassembled WGS sequence"/>
</dbReference>
<evidence type="ECO:0000313" key="2">
    <source>
        <dbReference type="EMBL" id="SDD80594.1"/>
    </source>
</evidence>